<reference evidence="7" key="1">
    <citation type="submission" date="2016-06" db="UniProtKB">
        <authorList>
            <consortium name="WormBaseParasite"/>
        </authorList>
    </citation>
    <scope>IDENTIFICATION</scope>
</reference>
<evidence type="ECO:0000256" key="2">
    <source>
        <dbReference type="ARBA" id="ARBA00022737"/>
    </source>
</evidence>
<sequence length="83" mass="9664">MRWTTLQSCACMTADRHIPSENRSQKDCPSGLLNRSTFLSMYTQFFPDGKARLFYEHLFRTFDQDASGSIDFNEFLTVSRLIN</sequence>
<evidence type="ECO:0000256" key="1">
    <source>
        <dbReference type="ARBA" id="ARBA00022723"/>
    </source>
</evidence>
<evidence type="ECO:0000256" key="3">
    <source>
        <dbReference type="ARBA" id="ARBA00022837"/>
    </source>
</evidence>
<evidence type="ECO:0000313" key="6">
    <source>
        <dbReference type="Proteomes" id="UP000279833"/>
    </source>
</evidence>
<reference evidence="5 6" key="2">
    <citation type="submission" date="2018-11" db="EMBL/GenBank/DDBJ databases">
        <authorList>
            <consortium name="Pathogen Informatics"/>
        </authorList>
    </citation>
    <scope>NUCLEOTIDE SEQUENCE [LARGE SCALE GENOMIC DNA]</scope>
    <source>
        <strain evidence="5">Dakar</strain>
        <strain evidence="6">Dakar, Senegal</strain>
    </source>
</reference>
<keyword evidence="1" id="KW-0479">Metal-binding</keyword>
<dbReference type="PRINTS" id="PR00450">
    <property type="entry name" value="RECOVERIN"/>
</dbReference>
<dbReference type="InterPro" id="IPR018247">
    <property type="entry name" value="EF_Hand_1_Ca_BS"/>
</dbReference>
<dbReference type="PROSITE" id="PS00018">
    <property type="entry name" value="EF_HAND_1"/>
    <property type="match status" value="1"/>
</dbReference>
<dbReference type="AlphaFoldDB" id="A0A183JLB5"/>
<dbReference type="InterPro" id="IPR028846">
    <property type="entry name" value="Recoverin"/>
</dbReference>
<protein>
    <submittedName>
        <fullName evidence="7">EF-hand domain-containing protein</fullName>
    </submittedName>
</protein>
<evidence type="ECO:0000313" key="7">
    <source>
        <dbReference type="WBParaSite" id="SCUD_0000349601-mRNA-1"/>
    </source>
</evidence>
<keyword evidence="3" id="KW-0106">Calcium</keyword>
<evidence type="ECO:0000259" key="4">
    <source>
        <dbReference type="PROSITE" id="PS50222"/>
    </source>
</evidence>
<dbReference type="Gene3D" id="1.10.238.10">
    <property type="entry name" value="EF-hand"/>
    <property type="match status" value="1"/>
</dbReference>
<dbReference type="PANTHER" id="PTHR23055">
    <property type="entry name" value="CALCIUM BINDING PROTEINS"/>
    <property type="match status" value="1"/>
</dbReference>
<dbReference type="PROSITE" id="PS50222">
    <property type="entry name" value="EF_HAND_2"/>
    <property type="match status" value="1"/>
</dbReference>
<dbReference type="InterPro" id="IPR011992">
    <property type="entry name" value="EF-hand-dom_pair"/>
</dbReference>
<gene>
    <name evidence="5" type="ORF">SCUD_LOCUS3496</name>
</gene>
<name>A0A183JLB5_9TREM</name>
<dbReference type="SUPFAM" id="SSF47473">
    <property type="entry name" value="EF-hand"/>
    <property type="match status" value="1"/>
</dbReference>
<dbReference type="GO" id="GO:0005509">
    <property type="term" value="F:calcium ion binding"/>
    <property type="evidence" value="ECO:0007669"/>
    <property type="project" value="InterPro"/>
</dbReference>
<organism evidence="7">
    <name type="scientific">Schistosoma curassoni</name>
    <dbReference type="NCBI Taxonomy" id="6186"/>
    <lineage>
        <taxon>Eukaryota</taxon>
        <taxon>Metazoa</taxon>
        <taxon>Spiralia</taxon>
        <taxon>Lophotrochozoa</taxon>
        <taxon>Platyhelminthes</taxon>
        <taxon>Trematoda</taxon>
        <taxon>Digenea</taxon>
        <taxon>Strigeidida</taxon>
        <taxon>Schistosomatoidea</taxon>
        <taxon>Schistosomatidae</taxon>
        <taxon>Schistosoma</taxon>
    </lineage>
</organism>
<keyword evidence="2" id="KW-0677">Repeat</keyword>
<dbReference type="STRING" id="6186.A0A183JLB5"/>
<accession>A0A183JLB5</accession>
<dbReference type="InterPro" id="IPR002048">
    <property type="entry name" value="EF_hand_dom"/>
</dbReference>
<dbReference type="Proteomes" id="UP000279833">
    <property type="component" value="Unassembled WGS sequence"/>
</dbReference>
<keyword evidence="6" id="KW-1185">Reference proteome</keyword>
<proteinExistence type="predicted"/>
<dbReference type="PANTHER" id="PTHR23055:SF69">
    <property type="entry name" value="NEURONAL CALCIUM SENSOR 2"/>
    <property type="match status" value="1"/>
</dbReference>
<feature type="domain" description="EF-hand" evidence="4">
    <location>
        <begin position="50"/>
        <end position="83"/>
    </location>
</feature>
<dbReference type="EMBL" id="UZAK01003988">
    <property type="protein sequence ID" value="VDO82319.1"/>
    <property type="molecule type" value="Genomic_DNA"/>
</dbReference>
<dbReference type="WBParaSite" id="SCUD_0000349601-mRNA-1">
    <property type="protein sequence ID" value="SCUD_0000349601-mRNA-1"/>
    <property type="gene ID" value="SCUD_0000349601"/>
</dbReference>
<evidence type="ECO:0000313" key="5">
    <source>
        <dbReference type="EMBL" id="VDO82319.1"/>
    </source>
</evidence>